<keyword evidence="2" id="KW-1185">Reference proteome</keyword>
<accession>A0A8J5HSM3</accession>
<dbReference type="EMBL" id="JACMSC010000004">
    <property type="protein sequence ID" value="KAG6526374.1"/>
    <property type="molecule type" value="Genomic_DNA"/>
</dbReference>
<dbReference type="InterPro" id="IPR015943">
    <property type="entry name" value="WD40/YVTN_repeat-like_dom_sf"/>
</dbReference>
<dbReference type="PANTHER" id="PTHR47467">
    <property type="entry name" value="OS01G0867200 PROTEIN"/>
    <property type="match status" value="1"/>
</dbReference>
<reference evidence="1 2" key="1">
    <citation type="submission" date="2020-08" db="EMBL/GenBank/DDBJ databases">
        <title>Plant Genome Project.</title>
        <authorList>
            <person name="Zhang R.-G."/>
        </authorList>
    </citation>
    <scope>NUCLEOTIDE SEQUENCE [LARGE SCALE GENOMIC DNA]</scope>
    <source>
        <tissue evidence="1">Rhizome</tissue>
    </source>
</reference>
<protein>
    <submittedName>
        <fullName evidence="1">Uncharacterized protein</fullName>
    </submittedName>
</protein>
<dbReference type="InterPro" id="IPR036322">
    <property type="entry name" value="WD40_repeat_dom_sf"/>
</dbReference>
<evidence type="ECO:0000313" key="1">
    <source>
        <dbReference type="EMBL" id="KAG6526374.1"/>
    </source>
</evidence>
<dbReference type="PANTHER" id="PTHR47467:SF1">
    <property type="entry name" value="WD40 REPEAT-CONTAINING PROTEIN"/>
    <property type="match status" value="1"/>
</dbReference>
<organism evidence="1 2">
    <name type="scientific">Zingiber officinale</name>
    <name type="common">Ginger</name>
    <name type="synonym">Amomum zingiber</name>
    <dbReference type="NCBI Taxonomy" id="94328"/>
    <lineage>
        <taxon>Eukaryota</taxon>
        <taxon>Viridiplantae</taxon>
        <taxon>Streptophyta</taxon>
        <taxon>Embryophyta</taxon>
        <taxon>Tracheophyta</taxon>
        <taxon>Spermatophyta</taxon>
        <taxon>Magnoliopsida</taxon>
        <taxon>Liliopsida</taxon>
        <taxon>Zingiberales</taxon>
        <taxon>Zingiberaceae</taxon>
        <taxon>Zingiber</taxon>
    </lineage>
</organism>
<evidence type="ECO:0000313" key="2">
    <source>
        <dbReference type="Proteomes" id="UP000734854"/>
    </source>
</evidence>
<dbReference type="Gene3D" id="2.130.10.10">
    <property type="entry name" value="YVTN repeat-like/Quinoprotein amine dehydrogenase"/>
    <property type="match status" value="1"/>
</dbReference>
<dbReference type="SUPFAM" id="SSF50978">
    <property type="entry name" value="WD40 repeat-like"/>
    <property type="match status" value="1"/>
</dbReference>
<proteinExistence type="predicted"/>
<gene>
    <name evidence="1" type="ORF">ZIOFF_016357</name>
</gene>
<dbReference type="AlphaFoldDB" id="A0A8J5HSM3"/>
<sequence>MLEAKSLRKAAVPPSLLGNPSPGNIQATRLALHVNDGGSSCSVYIASGCSVYKIEVGAVLLSVSFVALLCCFFEEFCYLVEWILQVVSWAISPVSYSISMEDSIITTGKESLLIPVNAEVKHSSIVDRCPHRSEVQSVALTQGDDNCLIMGSVDCYGHLIVSWLDALGSDIDRVSYSVLPRDCGIGEGSWAGVCFSPVAVARSFCKSIDIYDQDIHIRSLHTLWYPASLTFFSNPYYEGCPSVLAVTEGSQLSVWDLRTNQNGGCVQRVCGSVGDLMYALCSSPSGAIAAGGTDRAVTIYDPRRWSAVSRWVNCSKYEITGLAFSTINSDYIYVQGVGYEVTCGAWKESKRTFSFRGDSNWLGFSKLSPAVQQSHHNIAGAGYGMTFLGWIVGFHAIWLEGFQISVGFLECSNADVLAGWCDSGSIFVADAVEQH</sequence>
<name>A0A8J5HSM3_ZINOF</name>
<comment type="caution">
    <text evidence="1">The sequence shown here is derived from an EMBL/GenBank/DDBJ whole genome shotgun (WGS) entry which is preliminary data.</text>
</comment>
<dbReference type="Proteomes" id="UP000734854">
    <property type="component" value="Unassembled WGS sequence"/>
</dbReference>